<dbReference type="PANTHER" id="PTHR47286:SF2">
    <property type="entry name" value="F3I6.9 PROTEIN"/>
    <property type="match status" value="1"/>
</dbReference>
<organism evidence="8 9">
    <name type="scientific">Fraxinus pennsylvanica</name>
    <dbReference type="NCBI Taxonomy" id="56036"/>
    <lineage>
        <taxon>Eukaryota</taxon>
        <taxon>Viridiplantae</taxon>
        <taxon>Streptophyta</taxon>
        <taxon>Embryophyta</taxon>
        <taxon>Tracheophyta</taxon>
        <taxon>Spermatophyta</taxon>
        <taxon>Magnoliopsida</taxon>
        <taxon>eudicotyledons</taxon>
        <taxon>Gunneridae</taxon>
        <taxon>Pentapetalae</taxon>
        <taxon>asterids</taxon>
        <taxon>lamiids</taxon>
        <taxon>Lamiales</taxon>
        <taxon>Oleaceae</taxon>
        <taxon>Oleeae</taxon>
        <taxon>Fraxinus</taxon>
    </lineage>
</organism>
<comment type="similarity">
    <text evidence="2">Belongs to the TPX2 family.</text>
</comment>
<feature type="region of interest" description="Disordered" evidence="6">
    <location>
        <begin position="60"/>
        <end position="100"/>
    </location>
</feature>
<feature type="compositionally biased region" description="Polar residues" evidence="6">
    <location>
        <begin position="288"/>
        <end position="319"/>
    </location>
</feature>
<reference evidence="8" key="1">
    <citation type="submission" date="2023-05" db="EMBL/GenBank/DDBJ databases">
        <authorList>
            <person name="Huff M."/>
        </authorList>
    </citation>
    <scope>NUCLEOTIDE SEQUENCE</scope>
</reference>
<feature type="compositionally biased region" description="Polar residues" evidence="6">
    <location>
        <begin position="393"/>
        <end position="421"/>
    </location>
</feature>
<keyword evidence="3" id="KW-0963">Cytoplasm</keyword>
<accession>A0AAD2AH19</accession>
<feature type="region of interest" description="Disordered" evidence="6">
    <location>
        <begin position="359"/>
        <end position="427"/>
    </location>
</feature>
<keyword evidence="5" id="KW-0206">Cytoskeleton</keyword>
<evidence type="ECO:0000256" key="2">
    <source>
        <dbReference type="ARBA" id="ARBA00005885"/>
    </source>
</evidence>
<evidence type="ECO:0000256" key="6">
    <source>
        <dbReference type="SAM" id="MobiDB-lite"/>
    </source>
</evidence>
<evidence type="ECO:0000256" key="1">
    <source>
        <dbReference type="ARBA" id="ARBA00004245"/>
    </source>
</evidence>
<feature type="domain" description="TPX2 C-terminal" evidence="7">
    <location>
        <begin position="424"/>
        <end position="490"/>
    </location>
</feature>
<feature type="compositionally biased region" description="Polar residues" evidence="6">
    <location>
        <begin position="223"/>
        <end position="235"/>
    </location>
</feature>
<feature type="compositionally biased region" description="Basic and acidic residues" evidence="6">
    <location>
        <begin position="187"/>
        <end position="219"/>
    </location>
</feature>
<feature type="compositionally biased region" description="Polar residues" evidence="6">
    <location>
        <begin position="359"/>
        <end position="379"/>
    </location>
</feature>
<evidence type="ECO:0000256" key="4">
    <source>
        <dbReference type="ARBA" id="ARBA00022701"/>
    </source>
</evidence>
<feature type="compositionally biased region" description="Polar residues" evidence="6">
    <location>
        <begin position="88"/>
        <end position="99"/>
    </location>
</feature>
<dbReference type="PANTHER" id="PTHR47286">
    <property type="entry name" value="F3I6.9 PROTEIN"/>
    <property type="match status" value="1"/>
</dbReference>
<dbReference type="Proteomes" id="UP000834106">
    <property type="component" value="Chromosome 21"/>
</dbReference>
<evidence type="ECO:0000256" key="3">
    <source>
        <dbReference type="ARBA" id="ARBA00022490"/>
    </source>
</evidence>
<protein>
    <recommendedName>
        <fullName evidence="7">TPX2 C-terminal domain-containing protein</fullName>
    </recommendedName>
</protein>
<dbReference type="Pfam" id="PF06886">
    <property type="entry name" value="TPX2"/>
    <property type="match status" value="1"/>
</dbReference>
<keyword evidence="4" id="KW-0493">Microtubule</keyword>
<feature type="compositionally biased region" description="Polar residues" evidence="6">
    <location>
        <begin position="244"/>
        <end position="255"/>
    </location>
</feature>
<dbReference type="EMBL" id="OU503056">
    <property type="protein sequence ID" value="CAI9785190.1"/>
    <property type="molecule type" value="Genomic_DNA"/>
</dbReference>
<dbReference type="GO" id="GO:0005874">
    <property type="term" value="C:microtubule"/>
    <property type="evidence" value="ECO:0007669"/>
    <property type="project" value="UniProtKB-KW"/>
</dbReference>
<comment type="subcellular location">
    <subcellularLocation>
        <location evidence="1">Cytoplasm</location>
        <location evidence="1">Cytoskeleton</location>
    </subcellularLocation>
</comment>
<evidence type="ECO:0000313" key="9">
    <source>
        <dbReference type="Proteomes" id="UP000834106"/>
    </source>
</evidence>
<feature type="compositionally biased region" description="Basic and acidic residues" evidence="6">
    <location>
        <begin position="380"/>
        <end position="392"/>
    </location>
</feature>
<proteinExistence type="inferred from homology"/>
<dbReference type="AlphaFoldDB" id="A0AAD2AH19"/>
<gene>
    <name evidence="8" type="ORF">FPE_LOCUS32620</name>
</gene>
<evidence type="ECO:0000313" key="8">
    <source>
        <dbReference type="EMBL" id="CAI9785190.1"/>
    </source>
</evidence>
<keyword evidence="9" id="KW-1185">Reference proteome</keyword>
<dbReference type="InterPro" id="IPR027329">
    <property type="entry name" value="TPX2_C"/>
</dbReference>
<feature type="region of interest" description="Disordered" evidence="6">
    <location>
        <begin position="479"/>
        <end position="510"/>
    </location>
</feature>
<evidence type="ECO:0000259" key="7">
    <source>
        <dbReference type="Pfam" id="PF06886"/>
    </source>
</evidence>
<name>A0AAD2AH19_9LAMI</name>
<evidence type="ECO:0000256" key="5">
    <source>
        <dbReference type="ARBA" id="ARBA00023212"/>
    </source>
</evidence>
<feature type="region of interest" description="Disordered" evidence="6">
    <location>
        <begin position="187"/>
        <end position="319"/>
    </location>
</feature>
<sequence>MCIIQLESLGESGVETPFAENKMDESVKSGSGLEVSVSFGSVAQKKAYFEAHYKRIAAQKAESLEEENPMEPFSQSPDESISEDHTENSTGIDTESSVCNGEKSGEVVDYVITFDEARDDDVGSMEEIEPKTYTTDLTRITTSEVAKEDVAVAVEGGNSGVQEDKELKINADNIGLNDREEPVLVKEVIPQKDSKDSAEQPPERKGGAEKTSVMKKENPKLNARNQAQKVTTTKMGRNLAGTKNIVSSAAKSPQVSAPRLSKPTSISTPISAFRPLKKKVHETPLPKSRNTLVGESKRATPTSLHTSLSLGPANSSATFPTTRKSFIMEKMGDKDIVKRAFKTFQNHINELRTPSNAEFCTPKQVSSMASEQKDSSSFTPRKENEGLRKSTEKTLTQRARSGTRSKTMTESSGKNAITVTHSIGLRSDERAEKRKEFIKNLEAKSIARGAEDAQRSVKTKEGKASETIKLKHNLNFKATPMPAFYRGQGKGHSRKEGSDSKIHPRPTCSR</sequence>